<feature type="binding site" evidence="19">
    <location>
        <position position="79"/>
    </location>
    <ligand>
        <name>Zn(2+)</name>
        <dbReference type="ChEBI" id="CHEBI:29105"/>
        <label>2</label>
    </ligand>
</feature>
<dbReference type="SUPFAM" id="SSF53649">
    <property type="entry name" value="Alkaline phosphatase-like"/>
    <property type="match status" value="1"/>
</dbReference>
<dbReference type="InterPro" id="IPR019539">
    <property type="entry name" value="GalKase_N"/>
</dbReference>
<dbReference type="Gene3D" id="3.30.230.10">
    <property type="match status" value="1"/>
</dbReference>
<feature type="binding site" evidence="19">
    <location>
        <position position="490"/>
    </location>
    <ligand>
        <name>Zn(2+)</name>
        <dbReference type="ChEBI" id="CHEBI:29105"/>
        <label>2</label>
    </ligand>
</feature>
<dbReference type="PROSITE" id="PS00123">
    <property type="entry name" value="ALKALINE_PHOSPHATASE"/>
    <property type="match status" value="1"/>
</dbReference>
<dbReference type="InterPro" id="IPR001952">
    <property type="entry name" value="Alkaline_phosphatase"/>
</dbReference>
<dbReference type="GO" id="GO:0005524">
    <property type="term" value="F:ATP binding"/>
    <property type="evidence" value="ECO:0007669"/>
    <property type="project" value="UniProtKB-KW"/>
</dbReference>
<keyword evidence="7" id="KW-0808">Transferase</keyword>
<comment type="similarity">
    <text evidence="2 20">Belongs to the alkaline phosphatase family.</text>
</comment>
<dbReference type="GO" id="GO:0004335">
    <property type="term" value="F:galactokinase activity"/>
    <property type="evidence" value="ECO:0007669"/>
    <property type="project" value="InterPro"/>
</dbReference>
<protein>
    <recommendedName>
        <fullName evidence="3 21">Alkaline phosphatase</fullName>
        <ecNumber evidence="3 21">3.1.3.1</ecNumber>
    </recommendedName>
</protein>
<dbReference type="SUPFAM" id="SSF54211">
    <property type="entry name" value="Ribosomal protein S5 domain 2-like"/>
    <property type="match status" value="1"/>
</dbReference>
<dbReference type="Gene3D" id="3.30.70.3170">
    <property type="match status" value="1"/>
</dbReference>
<feature type="binding site" evidence="19">
    <location>
        <position position="194"/>
    </location>
    <ligand>
        <name>Mg(2+)</name>
        <dbReference type="ChEBI" id="CHEBI:18420"/>
    </ligand>
</feature>
<feature type="binding site" evidence="19">
    <location>
        <position position="375"/>
    </location>
    <ligand>
        <name>Zn(2+)</name>
        <dbReference type="ChEBI" id="CHEBI:29105"/>
        <label>2</label>
    </ligand>
</feature>
<dbReference type="AlphaFoldDB" id="A0A9D4NS32"/>
<evidence type="ECO:0000256" key="22">
    <source>
        <dbReference type="SAM" id="SignalP"/>
    </source>
</evidence>
<dbReference type="Gene3D" id="1.20.1440.340">
    <property type="match status" value="1"/>
</dbReference>
<dbReference type="Gene3D" id="3.40.720.10">
    <property type="entry name" value="Alkaline Phosphatase, subunit A"/>
    <property type="match status" value="1"/>
</dbReference>
<sequence>MFCLTAFILSGVVGSSIVVSRLNDNNFNEIINNNNNNNVFDETDPLYWYVQAYRNLKQRQYSVPIPNRAAKNVILFLGDGMGISTITASRILKGQQQLRKGEEAMLEMDNFPFTALIKTYNVDQQIPDSAATATAFLSGVKNNFNTIGVSAKVKRNDPDCDSVNRNSIDSIFTWALNAGKVAGVVTTTRITHATPAAAYAHIQNRKWESNIDESIINGTLSETECKDIALQLIENDPGKRLSVILGGGRKGFLPEFIKDPRGINGEEKEKFGERKDGRNLIEEWLENQRYSGLNETEYGYVNSTRGLRTLNYSKIKSLFGLFNYSHMEFDQLRDRSIDGEPSLSEMTEAAIRILSKHDKGFVLLVEGGLIDQAHHRGYASLSLYEVLEFDRAIRKARKLLPKQDTLFLVTADHSQPLVINGYSVRGNRINGLSRRKDGNQLPFTTLSYTSGPGFQTTIQRSNMTNVTLEQATHDLKYRFHSAMPTKKSYHSGEDVAIFGIGPMSHLFGGTLEQSFIAHAIGFASCIGPYEKEIHCRQLLRLSLSSSSTTTTRLPNAVAFIMDTPEMLIIFFIIAGLMSFEDSDYISANIVPVIDLPDNLRQSERVQRIFNEYKKHFGSSRPLFLVRVPGRVNLIGEHIDYCGYSVLPMAVVQDIMMAVGPSDSGLLHLANFDNQYPEVTIEESDIEFPKSIKWYHYFLCGYKGIVDKYCIDGPVPSMNVLVHGTIPAASGLSSSSAMVCASALSTLISYHQSIFKISTPIPKLDIALLCTKSERYIGTDSGGMDQAIAMLAEEGSAKIIDFIPQLNATNVDLPEGVCWFVAHCGVSMQKAATAHYNTRVAETRLAAAVIARRCKIAGYKLGDQLWVVQQASAIPLAEMGEHLASILDSEKEFYTKSEICSILGIDSNELHKIFLSRVSEPIEEFKLYQRAKHVYEEAYRVQEFRKVCDTTKDVEHLGQLMIESHESCRDLYECSSPQLDELVALALENGAIGSRLTGAGWGGCTVSLVYEENAQDFESALSRQCKFLCRTNPSGGAIIYQN</sequence>
<evidence type="ECO:0000256" key="19">
    <source>
        <dbReference type="PIRSR" id="PIRSR601952-2"/>
    </source>
</evidence>
<dbReference type="EMBL" id="SDOV01000009">
    <property type="protein sequence ID" value="KAH7637173.1"/>
    <property type="molecule type" value="Genomic_DNA"/>
</dbReference>
<feature type="signal peptide" evidence="22">
    <location>
        <begin position="1"/>
        <end position="15"/>
    </location>
</feature>
<dbReference type="PRINTS" id="PR00113">
    <property type="entry name" value="ALKPHPHTASE"/>
</dbReference>
<reference evidence="26" key="1">
    <citation type="submission" date="2020-06" db="EMBL/GenBank/DDBJ databases">
        <authorList>
            <person name="Ji K."/>
            <person name="Li J."/>
        </authorList>
    </citation>
    <scope>NUCLEOTIDE SEQUENCE</scope>
    <source>
        <strain evidence="26">JKM2019</strain>
        <tissue evidence="26">Whole body</tissue>
    </source>
</reference>
<keyword evidence="15" id="KW-0472">Membrane</keyword>
<feature type="domain" description="GHMP kinase C-terminal" evidence="24">
    <location>
        <begin position="951"/>
        <end position="1024"/>
    </location>
</feature>
<comment type="cofactor">
    <cofactor evidence="19">
        <name>Zn(2+)</name>
        <dbReference type="ChEBI" id="CHEBI:29105"/>
    </cofactor>
    <text evidence="19">Binds 2 Zn(2+) ions.</text>
</comment>
<feature type="binding site" evidence="19">
    <location>
        <position position="79"/>
    </location>
    <ligand>
        <name>Mg(2+)</name>
        <dbReference type="ChEBI" id="CHEBI:18420"/>
    </ligand>
</feature>
<keyword evidence="4" id="KW-1003">Cell membrane</keyword>
<dbReference type="InterPro" id="IPR017850">
    <property type="entry name" value="Alkaline_phosphatase_core_sf"/>
</dbReference>
<feature type="binding site" evidence="19">
    <location>
        <position position="366"/>
    </location>
    <ligand>
        <name>Mg(2+)</name>
        <dbReference type="ChEBI" id="CHEBI:18420"/>
    </ligand>
</feature>
<evidence type="ECO:0000256" key="5">
    <source>
        <dbReference type="ARBA" id="ARBA00022553"/>
    </source>
</evidence>
<feature type="active site" description="Phosphoserine intermediate" evidence="18">
    <location>
        <position position="129"/>
    </location>
</feature>
<evidence type="ECO:0000256" key="12">
    <source>
        <dbReference type="ARBA" id="ARBA00022833"/>
    </source>
</evidence>
<dbReference type="SMART" id="SM00098">
    <property type="entry name" value="alkPPc"/>
    <property type="match status" value="1"/>
</dbReference>
<keyword evidence="14 19" id="KW-0460">Magnesium</keyword>
<evidence type="ECO:0000256" key="14">
    <source>
        <dbReference type="ARBA" id="ARBA00022842"/>
    </source>
</evidence>
<evidence type="ECO:0000259" key="24">
    <source>
        <dbReference type="Pfam" id="PF08544"/>
    </source>
</evidence>
<dbReference type="PROSITE" id="PS00627">
    <property type="entry name" value="GHMP_KINASES_ATP"/>
    <property type="match status" value="1"/>
</dbReference>
<feature type="domain" description="Galactokinase N-terminal" evidence="25">
    <location>
        <begin position="611"/>
        <end position="660"/>
    </location>
</feature>
<dbReference type="GO" id="GO:0098552">
    <property type="term" value="C:side of membrane"/>
    <property type="evidence" value="ECO:0007669"/>
    <property type="project" value="UniProtKB-KW"/>
</dbReference>
<keyword evidence="16" id="KW-0325">Glycoprotein</keyword>
<keyword evidence="17" id="KW-0449">Lipoprotein</keyword>
<keyword evidence="13" id="KW-0067">ATP-binding</keyword>
<dbReference type="PANTHER" id="PTHR11596">
    <property type="entry name" value="ALKALINE PHOSPHATASE"/>
    <property type="match status" value="1"/>
</dbReference>
<keyword evidence="8 19" id="KW-0479">Metal-binding</keyword>
<feature type="binding site" evidence="19">
    <location>
        <position position="192"/>
    </location>
    <ligand>
        <name>Mg(2+)</name>
        <dbReference type="ChEBI" id="CHEBI:18420"/>
    </ligand>
</feature>
<evidence type="ECO:0000259" key="25">
    <source>
        <dbReference type="Pfam" id="PF10509"/>
    </source>
</evidence>
<keyword evidence="10" id="KW-0418">Kinase</keyword>
<dbReference type="GO" id="GO:0005886">
    <property type="term" value="C:plasma membrane"/>
    <property type="evidence" value="ECO:0007669"/>
    <property type="project" value="UniProtKB-SubCell"/>
</dbReference>
<evidence type="ECO:0000256" key="17">
    <source>
        <dbReference type="ARBA" id="ARBA00023288"/>
    </source>
</evidence>
<dbReference type="Pfam" id="PF10509">
    <property type="entry name" value="GalKase_gal_bdg"/>
    <property type="match status" value="1"/>
</dbReference>
<evidence type="ECO:0000256" key="8">
    <source>
        <dbReference type="ARBA" id="ARBA00022723"/>
    </source>
</evidence>
<proteinExistence type="inferred from homology"/>
<keyword evidence="5" id="KW-0597">Phosphoprotein</keyword>
<dbReference type="Pfam" id="PF00245">
    <property type="entry name" value="Alk_phosphatase"/>
    <property type="match status" value="1"/>
</dbReference>
<dbReference type="InterPro" id="IPR013750">
    <property type="entry name" value="GHMP_kinase_C_dom"/>
</dbReference>
<dbReference type="PANTHER" id="PTHR11596:SF5">
    <property type="entry name" value="ALKALINE PHOSPHATASE"/>
    <property type="match status" value="1"/>
</dbReference>
<dbReference type="InterPro" id="IPR018299">
    <property type="entry name" value="Alkaline_phosphatase_AS"/>
</dbReference>
<evidence type="ECO:0000256" key="20">
    <source>
        <dbReference type="RuleBase" id="RU003946"/>
    </source>
</evidence>
<evidence type="ECO:0000256" key="16">
    <source>
        <dbReference type="ARBA" id="ARBA00023180"/>
    </source>
</evidence>
<evidence type="ECO:0000256" key="1">
    <source>
        <dbReference type="ARBA" id="ARBA00004609"/>
    </source>
</evidence>
<dbReference type="Pfam" id="PF08544">
    <property type="entry name" value="GHMP_kinases_C"/>
    <property type="match status" value="1"/>
</dbReference>
<dbReference type="InterPro" id="IPR014721">
    <property type="entry name" value="Ribsml_uS5_D2-typ_fold_subgr"/>
</dbReference>
<dbReference type="NCBIfam" id="TIGR00131">
    <property type="entry name" value="gal_kin"/>
    <property type="match status" value="1"/>
</dbReference>
<accession>A0A9D4NS32</accession>
<evidence type="ECO:0000256" key="4">
    <source>
        <dbReference type="ARBA" id="ARBA00022475"/>
    </source>
</evidence>
<comment type="caution">
    <text evidence="26">The sequence shown here is derived from an EMBL/GenBank/DDBJ whole genome shotgun (WGS) entry which is preliminary data.</text>
</comment>
<dbReference type="InterPro" id="IPR020568">
    <property type="entry name" value="Ribosomal_Su5_D2-typ_SF"/>
</dbReference>
<name>A0A9D4NS32_DERFA</name>
<dbReference type="InterPro" id="IPR000705">
    <property type="entry name" value="Galactokinase"/>
</dbReference>
<evidence type="ECO:0000313" key="26">
    <source>
        <dbReference type="EMBL" id="KAH7637173.1"/>
    </source>
</evidence>
<keyword evidence="12 19" id="KW-0862">Zinc</keyword>
<feature type="binding site" evidence="19">
    <location>
        <position position="371"/>
    </location>
    <ligand>
        <name>Zn(2+)</name>
        <dbReference type="ChEBI" id="CHEBI:29105"/>
        <label>2</label>
    </ligand>
</feature>
<dbReference type="PROSITE" id="PS00106">
    <property type="entry name" value="GALACTOKINASE"/>
    <property type="match status" value="1"/>
</dbReference>
<dbReference type="InterPro" id="IPR019741">
    <property type="entry name" value="Galactokinase_CS"/>
</dbReference>
<feature type="binding site" evidence="19">
    <location>
        <position position="413"/>
    </location>
    <ligand>
        <name>Zn(2+)</name>
        <dbReference type="ChEBI" id="CHEBI:29105"/>
        <label>2</label>
    </ligand>
</feature>
<evidence type="ECO:0000256" key="13">
    <source>
        <dbReference type="ARBA" id="ARBA00022840"/>
    </source>
</evidence>
<feature type="domain" description="GHMP kinase N-terminal" evidence="23">
    <location>
        <begin position="709"/>
        <end position="790"/>
    </location>
</feature>
<dbReference type="InterPro" id="IPR036554">
    <property type="entry name" value="GHMP_kinase_C_sf"/>
</dbReference>
<evidence type="ECO:0000259" key="23">
    <source>
        <dbReference type="Pfam" id="PF00288"/>
    </source>
</evidence>
<feature type="chain" id="PRO_5039447076" description="Alkaline phosphatase" evidence="22">
    <location>
        <begin position="16"/>
        <end position="1041"/>
    </location>
</feature>
<dbReference type="Proteomes" id="UP000828236">
    <property type="component" value="Unassembled WGS sequence"/>
</dbReference>
<evidence type="ECO:0000256" key="11">
    <source>
        <dbReference type="ARBA" id="ARBA00022801"/>
    </source>
</evidence>
<comment type="cofactor">
    <cofactor evidence="19">
        <name>Mg(2+)</name>
        <dbReference type="ChEBI" id="CHEBI:18420"/>
    </cofactor>
    <text evidence="19">Binds 1 Mg(2+) ion.</text>
</comment>
<evidence type="ECO:0000256" key="6">
    <source>
        <dbReference type="ARBA" id="ARBA00022622"/>
    </source>
</evidence>
<reference evidence="26" key="2">
    <citation type="journal article" date="2021" name="World Allergy Organ. J.">
        <title>Chromosome-level assembly of Dermatophagoides farinae genome and transcriptome reveals two novel allergens Der f 37 and Der f 39.</title>
        <authorList>
            <person name="Chen J."/>
            <person name="Cai Z."/>
            <person name="Fan D."/>
            <person name="Hu J."/>
            <person name="Hou Y."/>
            <person name="He Y."/>
            <person name="Zhang Z."/>
            <person name="Zhao Z."/>
            <person name="Gao P."/>
            <person name="Hu W."/>
            <person name="Sun J."/>
            <person name="Li J."/>
            <person name="Ji K."/>
        </authorList>
    </citation>
    <scope>NUCLEOTIDE SEQUENCE</scope>
    <source>
        <strain evidence="26">JKM2019</strain>
    </source>
</reference>
<dbReference type="GO" id="GO:0006012">
    <property type="term" value="P:galactose metabolic process"/>
    <property type="evidence" value="ECO:0007669"/>
    <property type="project" value="InterPro"/>
</dbReference>
<evidence type="ECO:0000256" key="21">
    <source>
        <dbReference type="RuleBase" id="RU003947"/>
    </source>
</evidence>
<gene>
    <name evidence="26" type="ORF">HUG17_7379</name>
</gene>
<dbReference type="CDD" id="cd16012">
    <property type="entry name" value="ALP"/>
    <property type="match status" value="1"/>
</dbReference>
<evidence type="ECO:0000256" key="2">
    <source>
        <dbReference type="ARBA" id="ARBA00005984"/>
    </source>
</evidence>
<evidence type="ECO:0000256" key="7">
    <source>
        <dbReference type="ARBA" id="ARBA00022679"/>
    </source>
</evidence>
<evidence type="ECO:0000256" key="18">
    <source>
        <dbReference type="PIRSR" id="PIRSR601952-1"/>
    </source>
</evidence>
<evidence type="ECO:0000256" key="9">
    <source>
        <dbReference type="ARBA" id="ARBA00022741"/>
    </source>
</evidence>
<dbReference type="Pfam" id="PF00288">
    <property type="entry name" value="GHMP_kinases_N"/>
    <property type="match status" value="1"/>
</dbReference>
<dbReference type="FunFam" id="3.40.720.10:FF:000008">
    <property type="entry name" value="Alkaline phosphatase"/>
    <property type="match status" value="1"/>
</dbReference>
<dbReference type="InterPro" id="IPR006204">
    <property type="entry name" value="GHMP_kinase_N_dom"/>
</dbReference>
<feature type="binding site" evidence="19">
    <location>
        <position position="412"/>
    </location>
    <ligand>
        <name>Zn(2+)</name>
        <dbReference type="ChEBI" id="CHEBI:29105"/>
        <label>2</label>
    </ligand>
</feature>
<dbReference type="InterPro" id="IPR006203">
    <property type="entry name" value="GHMP_knse_ATP-bd_CS"/>
</dbReference>
<dbReference type="EC" id="3.1.3.1" evidence="3 21"/>
<comment type="catalytic activity">
    <reaction evidence="21">
        <text>a phosphate monoester + H2O = an alcohol + phosphate</text>
        <dbReference type="Rhea" id="RHEA:15017"/>
        <dbReference type="ChEBI" id="CHEBI:15377"/>
        <dbReference type="ChEBI" id="CHEBI:30879"/>
        <dbReference type="ChEBI" id="CHEBI:43474"/>
        <dbReference type="ChEBI" id="CHEBI:67140"/>
        <dbReference type="EC" id="3.1.3.1"/>
    </reaction>
</comment>
<keyword evidence="11 21" id="KW-0378">Hydrolase</keyword>
<comment type="subcellular location">
    <subcellularLocation>
        <location evidence="1">Cell membrane</location>
        <topology evidence="1">Lipid-anchor</topology>
        <topology evidence="1">GPI-anchor</topology>
    </subcellularLocation>
</comment>
<keyword evidence="9" id="KW-0547">Nucleotide-binding</keyword>
<evidence type="ECO:0000256" key="3">
    <source>
        <dbReference type="ARBA" id="ARBA00012647"/>
    </source>
</evidence>
<evidence type="ECO:0000256" key="10">
    <source>
        <dbReference type="ARBA" id="ARBA00022777"/>
    </source>
</evidence>
<evidence type="ECO:0000256" key="15">
    <source>
        <dbReference type="ARBA" id="ARBA00023136"/>
    </source>
</evidence>
<organism evidence="26">
    <name type="scientific">Dermatophagoides farinae</name>
    <name type="common">American house dust mite</name>
    <dbReference type="NCBI Taxonomy" id="6954"/>
    <lineage>
        <taxon>Eukaryota</taxon>
        <taxon>Metazoa</taxon>
        <taxon>Ecdysozoa</taxon>
        <taxon>Arthropoda</taxon>
        <taxon>Chelicerata</taxon>
        <taxon>Arachnida</taxon>
        <taxon>Acari</taxon>
        <taxon>Acariformes</taxon>
        <taxon>Sarcoptiformes</taxon>
        <taxon>Astigmata</taxon>
        <taxon>Psoroptidia</taxon>
        <taxon>Analgoidea</taxon>
        <taxon>Pyroglyphidae</taxon>
        <taxon>Dermatophagoidinae</taxon>
        <taxon>Dermatophagoides</taxon>
    </lineage>
</organism>
<dbReference type="GO" id="GO:0046872">
    <property type="term" value="F:metal ion binding"/>
    <property type="evidence" value="ECO:0007669"/>
    <property type="project" value="UniProtKB-KW"/>
</dbReference>
<keyword evidence="22" id="KW-0732">Signal</keyword>
<keyword evidence="6" id="KW-0336">GPI-anchor</keyword>
<dbReference type="SUPFAM" id="SSF55060">
    <property type="entry name" value="GHMP Kinase, C-terminal domain"/>
    <property type="match status" value="1"/>
</dbReference>
<dbReference type="GO" id="GO:0004035">
    <property type="term" value="F:alkaline phosphatase activity"/>
    <property type="evidence" value="ECO:0007669"/>
    <property type="project" value="UniProtKB-EC"/>
</dbReference>